<dbReference type="PROSITE" id="PS51257">
    <property type="entry name" value="PROKAR_LIPOPROTEIN"/>
    <property type="match status" value="1"/>
</dbReference>
<feature type="domain" description="Leucine-binding protein" evidence="6">
    <location>
        <begin position="41"/>
        <end position="373"/>
    </location>
</feature>
<comment type="similarity">
    <text evidence="1">Belongs to the leucine-binding protein family.</text>
</comment>
<organism evidence="7 8">
    <name type="scientific">Candidatus Magasanikbacteria bacterium CG10_big_fil_rev_8_21_14_0_10_40_10</name>
    <dbReference type="NCBI Taxonomy" id="1974648"/>
    <lineage>
        <taxon>Bacteria</taxon>
        <taxon>Candidatus Magasanikiibacteriota</taxon>
    </lineage>
</organism>
<dbReference type="InterPro" id="IPR028082">
    <property type="entry name" value="Peripla_BP_I"/>
</dbReference>
<dbReference type="InterPro" id="IPR028081">
    <property type="entry name" value="Leu-bd"/>
</dbReference>
<comment type="caution">
    <text evidence="7">The sequence shown here is derived from an EMBL/GenBank/DDBJ whole genome shotgun (WGS) entry which is preliminary data.</text>
</comment>
<dbReference type="EMBL" id="PFBX01000045">
    <property type="protein sequence ID" value="PIT87226.1"/>
    <property type="molecule type" value="Genomic_DNA"/>
</dbReference>
<dbReference type="PANTHER" id="PTHR30483:SF6">
    <property type="entry name" value="PERIPLASMIC BINDING PROTEIN OF ABC TRANSPORTER FOR NATURAL AMINO ACIDS"/>
    <property type="match status" value="1"/>
</dbReference>
<dbReference type="CDD" id="cd19984">
    <property type="entry name" value="PBP1_ABC_ligand_binding-like"/>
    <property type="match status" value="1"/>
</dbReference>
<dbReference type="InterPro" id="IPR000709">
    <property type="entry name" value="Leu_Ile_Val-bd"/>
</dbReference>
<evidence type="ECO:0000256" key="3">
    <source>
        <dbReference type="ARBA" id="ARBA00022729"/>
    </source>
</evidence>
<dbReference type="GO" id="GO:0006865">
    <property type="term" value="P:amino acid transport"/>
    <property type="evidence" value="ECO:0007669"/>
    <property type="project" value="UniProtKB-KW"/>
</dbReference>
<dbReference type="Pfam" id="PF13458">
    <property type="entry name" value="Peripla_BP_6"/>
    <property type="match status" value="1"/>
</dbReference>
<evidence type="ECO:0000256" key="2">
    <source>
        <dbReference type="ARBA" id="ARBA00022448"/>
    </source>
</evidence>
<dbReference type="InterPro" id="IPR051010">
    <property type="entry name" value="BCAA_transport"/>
</dbReference>
<evidence type="ECO:0000313" key="8">
    <source>
        <dbReference type="Proteomes" id="UP000231183"/>
    </source>
</evidence>
<evidence type="ECO:0000256" key="4">
    <source>
        <dbReference type="ARBA" id="ARBA00022970"/>
    </source>
</evidence>
<dbReference type="PRINTS" id="PR00337">
    <property type="entry name" value="LEUILEVALBP"/>
</dbReference>
<keyword evidence="3 5" id="KW-0732">Signal</keyword>
<keyword evidence="4" id="KW-0029">Amino-acid transport</keyword>
<gene>
    <name evidence="7" type="ORF">COU31_03965</name>
</gene>
<evidence type="ECO:0000256" key="5">
    <source>
        <dbReference type="SAM" id="SignalP"/>
    </source>
</evidence>
<keyword evidence="2" id="KW-0813">Transport</keyword>
<sequence>MKKYSWILGMAVMLILTGAGCAKQVGNNSTGTTTSSQKEYITIGGIIPLTGVAAEYGANENKAINLAVEKINKAGGVLGKDLKVVLEDSKCDAKEGATAVTKLINVNKVDVLASFECSGPTFSGAPVANANNKLFLAAVATAPGLGEMGDNIFRIAPSDAIQGKDLASAIYNKGYSKTAIMYANNDYGLGIKKVFEANFKGTLVGSEAINTDASEFRTNLIKIKGNNPDSVVLVLLSSKQYTTVLKQMKELGLTQQVFGTETMKDDSLIKEAGSLMEGKFLTYYQTPSTSIRSAWAKEMKEKNGAEPGVFADFAYDVVMAYAQAIQKAGSVDGTAIKTALQGLKYNGVTGEIAFDKDGEVTGGSFSLFTVKNGKFEEVK</sequence>
<proteinExistence type="inferred from homology"/>
<evidence type="ECO:0000256" key="1">
    <source>
        <dbReference type="ARBA" id="ARBA00010062"/>
    </source>
</evidence>
<feature type="signal peptide" evidence="5">
    <location>
        <begin position="1"/>
        <end position="22"/>
    </location>
</feature>
<evidence type="ECO:0000313" key="7">
    <source>
        <dbReference type="EMBL" id="PIT87226.1"/>
    </source>
</evidence>
<dbReference type="Proteomes" id="UP000231183">
    <property type="component" value="Unassembled WGS sequence"/>
</dbReference>
<feature type="chain" id="PRO_5014695325" description="Leucine-binding protein domain-containing protein" evidence="5">
    <location>
        <begin position="23"/>
        <end position="379"/>
    </location>
</feature>
<accession>A0A2M6W354</accession>
<dbReference type="PANTHER" id="PTHR30483">
    <property type="entry name" value="LEUCINE-SPECIFIC-BINDING PROTEIN"/>
    <property type="match status" value="1"/>
</dbReference>
<reference evidence="8" key="1">
    <citation type="submission" date="2017-09" db="EMBL/GenBank/DDBJ databases">
        <title>Depth-based differentiation of microbial function through sediment-hosted aquifers and enrichment of novel symbionts in the deep terrestrial subsurface.</title>
        <authorList>
            <person name="Probst A.J."/>
            <person name="Ladd B."/>
            <person name="Jarett J.K."/>
            <person name="Geller-Mcgrath D.E."/>
            <person name="Sieber C.M.K."/>
            <person name="Emerson J.B."/>
            <person name="Anantharaman K."/>
            <person name="Thomas B.C."/>
            <person name="Malmstrom R."/>
            <person name="Stieglmeier M."/>
            <person name="Klingl A."/>
            <person name="Woyke T."/>
            <person name="Ryan C.M."/>
            <person name="Banfield J.F."/>
        </authorList>
    </citation>
    <scope>NUCLEOTIDE SEQUENCE [LARGE SCALE GENOMIC DNA]</scope>
</reference>
<dbReference type="Gene3D" id="3.40.50.2300">
    <property type="match status" value="2"/>
</dbReference>
<evidence type="ECO:0000259" key="6">
    <source>
        <dbReference type="Pfam" id="PF13458"/>
    </source>
</evidence>
<name>A0A2M6W354_9BACT</name>
<dbReference type="SUPFAM" id="SSF53822">
    <property type="entry name" value="Periplasmic binding protein-like I"/>
    <property type="match status" value="1"/>
</dbReference>
<dbReference type="AlphaFoldDB" id="A0A2M6W354"/>
<protein>
    <recommendedName>
        <fullName evidence="6">Leucine-binding protein domain-containing protein</fullName>
    </recommendedName>
</protein>